<accession>A0A4Y4EWX7</accession>
<keyword evidence="1 4" id="KW-0378">Hydrolase</keyword>
<evidence type="ECO:0000313" key="4">
    <source>
        <dbReference type="EMBL" id="GED22442.1"/>
    </source>
</evidence>
<proteinExistence type="predicted"/>
<keyword evidence="5" id="KW-1185">Reference proteome</keyword>
<dbReference type="InterPro" id="IPR023186">
    <property type="entry name" value="IUNH"/>
</dbReference>
<dbReference type="CDD" id="cd02650">
    <property type="entry name" value="nuc_hydro_CaPnhB"/>
    <property type="match status" value="1"/>
</dbReference>
<dbReference type="GO" id="GO:0006152">
    <property type="term" value="P:purine nucleoside catabolic process"/>
    <property type="evidence" value="ECO:0007669"/>
    <property type="project" value="TreeGrafter"/>
</dbReference>
<dbReference type="GO" id="GO:0005829">
    <property type="term" value="C:cytosol"/>
    <property type="evidence" value="ECO:0007669"/>
    <property type="project" value="TreeGrafter"/>
</dbReference>
<dbReference type="Gene3D" id="3.90.245.10">
    <property type="entry name" value="Ribonucleoside hydrolase-like"/>
    <property type="match status" value="1"/>
</dbReference>
<dbReference type="AlphaFoldDB" id="A0A4Y4EWX7"/>
<dbReference type="InterPro" id="IPR036452">
    <property type="entry name" value="Ribo_hydro-like"/>
</dbReference>
<dbReference type="Proteomes" id="UP000319812">
    <property type="component" value="Unassembled WGS sequence"/>
</dbReference>
<evidence type="ECO:0000256" key="2">
    <source>
        <dbReference type="ARBA" id="ARBA00023295"/>
    </source>
</evidence>
<dbReference type="Pfam" id="PF01156">
    <property type="entry name" value="IU_nuc_hydro"/>
    <property type="match status" value="1"/>
</dbReference>
<name>A0A4Y4EWX7_9GAMM</name>
<evidence type="ECO:0000256" key="1">
    <source>
        <dbReference type="ARBA" id="ARBA00022801"/>
    </source>
</evidence>
<feature type="domain" description="Inosine/uridine-preferring nucleoside hydrolase" evidence="3">
    <location>
        <begin position="5"/>
        <end position="305"/>
    </location>
</feature>
<reference evidence="4 5" key="1">
    <citation type="submission" date="2019-06" db="EMBL/GenBank/DDBJ databases">
        <title>Whole genome shotgun sequence of Halomonas halmophila NBRC 15537.</title>
        <authorList>
            <person name="Hosoyama A."/>
            <person name="Uohara A."/>
            <person name="Ohji S."/>
            <person name="Ichikawa N."/>
        </authorList>
    </citation>
    <scope>NUCLEOTIDE SEQUENCE [LARGE SCALE GENOMIC DNA]</scope>
    <source>
        <strain evidence="4 5">NBRC 15537</strain>
    </source>
</reference>
<protein>
    <submittedName>
        <fullName evidence="4">Nucleoside hydrolase</fullName>
    </submittedName>
</protein>
<evidence type="ECO:0000259" key="3">
    <source>
        <dbReference type="Pfam" id="PF01156"/>
    </source>
</evidence>
<keyword evidence="2" id="KW-0326">Glycosidase</keyword>
<dbReference type="SUPFAM" id="SSF53590">
    <property type="entry name" value="Nucleoside hydrolase"/>
    <property type="match status" value="1"/>
</dbReference>
<dbReference type="OrthoDB" id="9797882at2"/>
<dbReference type="EMBL" id="BJOC01000019">
    <property type="protein sequence ID" value="GED22442.1"/>
    <property type="molecule type" value="Genomic_DNA"/>
</dbReference>
<dbReference type="RefSeq" id="WP_141319192.1">
    <property type="nucleotide sequence ID" value="NZ_BJOC01000019.1"/>
</dbReference>
<sequence>MAHPIIFDTDPGVDDAQAIAIALAHPDIDLLGMTTTFGNVNITTATHNALLLAELADRQIPVAQGAAAPLVKPRHPAPTHIHGDNGLGNIALPEVQGRADPRSAAQFIVDTVNARPGEVSLVAVGPLGNLAAALQLDPALIDKVKQVIVMGGSIREGGNVTPVAEANIFNDPHAAARVLTAGWPLVMVGLDVTHRCVLGPDQMARIEAGQGRLGQVLAGSYAFYRDFYQQMLDIDGCCPHDSCALAWLVRPELFTTQRGHLGVATLGLAEGQTLFAPQGRGFIEERWSRTPLADVCLGVDGDAVVEWITDTLA</sequence>
<dbReference type="GO" id="GO:0008477">
    <property type="term" value="F:purine nucleosidase activity"/>
    <property type="evidence" value="ECO:0007669"/>
    <property type="project" value="TreeGrafter"/>
</dbReference>
<gene>
    <name evidence="4" type="ORF">HHA01_14190</name>
</gene>
<dbReference type="PANTHER" id="PTHR12304">
    <property type="entry name" value="INOSINE-URIDINE PREFERRING NUCLEOSIDE HYDROLASE"/>
    <property type="match status" value="1"/>
</dbReference>
<dbReference type="InterPro" id="IPR001910">
    <property type="entry name" value="Inosine/uridine_hydrolase_dom"/>
</dbReference>
<organism evidence="4 5">
    <name type="scientific">Halomonas halmophila</name>
    <dbReference type="NCBI Taxonomy" id="252"/>
    <lineage>
        <taxon>Bacteria</taxon>
        <taxon>Pseudomonadati</taxon>
        <taxon>Pseudomonadota</taxon>
        <taxon>Gammaproteobacteria</taxon>
        <taxon>Oceanospirillales</taxon>
        <taxon>Halomonadaceae</taxon>
        <taxon>Halomonas</taxon>
    </lineage>
</organism>
<comment type="caution">
    <text evidence="4">The sequence shown here is derived from an EMBL/GenBank/DDBJ whole genome shotgun (WGS) entry which is preliminary data.</text>
</comment>
<dbReference type="PANTHER" id="PTHR12304:SF4">
    <property type="entry name" value="URIDINE NUCLEOSIDASE"/>
    <property type="match status" value="1"/>
</dbReference>
<evidence type="ECO:0000313" key="5">
    <source>
        <dbReference type="Proteomes" id="UP000319812"/>
    </source>
</evidence>